<reference evidence="3" key="1">
    <citation type="journal article" date="2019" name="Int. J. Syst. Evol. Microbiol.">
        <title>The Global Catalogue of Microorganisms (GCM) 10K type strain sequencing project: providing services to taxonomists for standard genome sequencing and annotation.</title>
        <authorList>
            <consortium name="The Broad Institute Genomics Platform"/>
            <consortium name="The Broad Institute Genome Sequencing Center for Infectious Disease"/>
            <person name="Wu L."/>
            <person name="Ma J."/>
        </authorList>
    </citation>
    <scope>NUCLEOTIDE SEQUENCE [LARGE SCALE GENOMIC DNA]</scope>
    <source>
        <strain evidence="3">JCM 6833</strain>
    </source>
</reference>
<evidence type="ECO:0008006" key="4">
    <source>
        <dbReference type="Google" id="ProtNLM"/>
    </source>
</evidence>
<dbReference type="Proteomes" id="UP001501509">
    <property type="component" value="Unassembled WGS sequence"/>
</dbReference>
<feature type="region of interest" description="Disordered" evidence="1">
    <location>
        <begin position="22"/>
        <end position="41"/>
    </location>
</feature>
<dbReference type="EMBL" id="BAAATD010000005">
    <property type="protein sequence ID" value="GAA2604917.1"/>
    <property type="molecule type" value="Genomic_DNA"/>
</dbReference>
<dbReference type="RefSeq" id="WP_344543564.1">
    <property type="nucleotide sequence ID" value="NZ_BAAATD010000005.1"/>
</dbReference>
<dbReference type="SUPFAM" id="SSF56112">
    <property type="entry name" value="Protein kinase-like (PK-like)"/>
    <property type="match status" value="1"/>
</dbReference>
<dbReference type="InterPro" id="IPR011009">
    <property type="entry name" value="Kinase-like_dom_sf"/>
</dbReference>
<organism evidence="2 3">
    <name type="scientific">Actinomadura fulvescens</name>
    <dbReference type="NCBI Taxonomy" id="46160"/>
    <lineage>
        <taxon>Bacteria</taxon>
        <taxon>Bacillati</taxon>
        <taxon>Actinomycetota</taxon>
        <taxon>Actinomycetes</taxon>
        <taxon>Streptosporangiales</taxon>
        <taxon>Thermomonosporaceae</taxon>
        <taxon>Actinomadura</taxon>
    </lineage>
</organism>
<evidence type="ECO:0000313" key="3">
    <source>
        <dbReference type="Proteomes" id="UP001501509"/>
    </source>
</evidence>
<keyword evidence="3" id="KW-1185">Reference proteome</keyword>
<sequence>MSATAKAAAWVHTVEALWPGARVEPHDRRAPAGSERGGAANDHRRELVFLPDADHPRLLLPAGMPGVAAAALRRYSHDLGIRQRVSRALVAAVARTGVPERAMRDRLRVHGGEGASIEDHLGELLGRTVVVSVGLGTLRANRKPILHVLTPDGTAVAFVKVGDTSTALKLIAAEAVALESLASRDLPGIDVPRVLHHGDWRGLGLLVLSALPTTARGWRPRRSAPLAAMRTLAASGAGWHESKLAGSGYWADIEQVPSRLDDADAASRLTEVIERAGERHGSVALRFGAWHGDWTPWNMSWHRGKLRLWDWERFADGVPYGFDLLHYRLQEATRTAARSPYEQFPSPELLAPLELPRTITTAVTELYFVELCVRYLLAAQEPIGEPLRAHAGQLLNLLHGGGDA</sequence>
<name>A0ABP6C7Z6_9ACTN</name>
<accession>A0ABP6C7Z6</accession>
<comment type="caution">
    <text evidence="2">The sequence shown here is derived from an EMBL/GenBank/DDBJ whole genome shotgun (WGS) entry which is preliminary data.</text>
</comment>
<evidence type="ECO:0000313" key="2">
    <source>
        <dbReference type="EMBL" id="GAA2604917.1"/>
    </source>
</evidence>
<gene>
    <name evidence="2" type="ORF">GCM10010411_43840</name>
</gene>
<proteinExistence type="predicted"/>
<evidence type="ECO:0000256" key="1">
    <source>
        <dbReference type="SAM" id="MobiDB-lite"/>
    </source>
</evidence>
<protein>
    <recommendedName>
        <fullName evidence="4">Aminoglycoside phosphotransferase domain-containing protein</fullName>
    </recommendedName>
</protein>